<dbReference type="PANTHER" id="PTHR36373">
    <property type="entry name" value="EXPRESSED PROTEIN"/>
    <property type="match status" value="1"/>
</dbReference>
<reference evidence="3" key="2">
    <citation type="submission" date="2025-08" db="UniProtKB">
        <authorList>
            <consortium name="RefSeq"/>
        </authorList>
    </citation>
    <scope>IDENTIFICATION</scope>
    <source>
        <tissue evidence="3">Leaf</tissue>
    </source>
</reference>
<feature type="region of interest" description="Disordered" evidence="1">
    <location>
        <begin position="350"/>
        <end position="370"/>
    </location>
</feature>
<protein>
    <recommendedName>
        <fullName evidence="4">TPX2 central domain-containing protein</fullName>
    </recommendedName>
</protein>
<evidence type="ECO:0008006" key="4">
    <source>
        <dbReference type="Google" id="ProtNLM"/>
    </source>
</evidence>
<dbReference type="PANTHER" id="PTHR36373:SF1">
    <property type="entry name" value="EXPRESSED PROTEIN"/>
    <property type="match status" value="1"/>
</dbReference>
<evidence type="ECO:0000313" key="3">
    <source>
        <dbReference type="RefSeq" id="XP_021854286.1"/>
    </source>
</evidence>
<keyword evidence="2" id="KW-1185">Reference proteome</keyword>
<dbReference type="RefSeq" id="XP_021854286.1">
    <property type="nucleotide sequence ID" value="XM_021998594.2"/>
</dbReference>
<accession>A0A9R0IRL9</accession>
<sequence length="391" mass="43892">MEAAKIEWKSIESIFVVDQVFENINAPQWVDFLASPSSPADDVAWFCRPDCKHPATAEDFLTSTPSSSSKLLRSVSVSKLIGLADWTRREATNLKRRGAANQLSGVANEEDSENQNPNFSTPPPNHNQIKYYNKAEIKSSAPKDDYSEIMLHSDDKPRLKATLSAKDLFGGRDLFGKITDFCNDLKKMAGTTTSTRLKETEHIKTQEEEQHQQLGPLKFNSNQPYKPLGPATTIVAPTKIQDALASRVDKKMNERDKERKPFLEVKFEAGEKTNCKSKLRNKIMRDDEAENIPISLDLNNVKRETKILPIRTNPPTPQGFSATRDPIKATPSKGPKSKLAEREIFQELGQNKTLREELDDKKENGNASLSAAKQGRTLDVFWFLKPCTLSS</sequence>
<reference evidence="2" key="1">
    <citation type="journal article" date="2021" name="Nat. Commun.">
        <title>Genomic analyses provide insights into spinach domestication and the genetic basis of agronomic traits.</title>
        <authorList>
            <person name="Cai X."/>
            <person name="Sun X."/>
            <person name="Xu C."/>
            <person name="Sun H."/>
            <person name="Wang X."/>
            <person name="Ge C."/>
            <person name="Zhang Z."/>
            <person name="Wang Q."/>
            <person name="Fei Z."/>
            <person name="Jiao C."/>
            <person name="Wang Q."/>
        </authorList>
    </citation>
    <scope>NUCLEOTIDE SEQUENCE [LARGE SCALE GENOMIC DNA]</scope>
    <source>
        <strain evidence="2">cv. Varoflay</strain>
    </source>
</reference>
<feature type="region of interest" description="Disordered" evidence="1">
    <location>
        <begin position="309"/>
        <end position="338"/>
    </location>
</feature>
<dbReference type="OrthoDB" id="1924112at2759"/>
<organism evidence="2 3">
    <name type="scientific">Spinacia oleracea</name>
    <name type="common">Spinach</name>
    <dbReference type="NCBI Taxonomy" id="3562"/>
    <lineage>
        <taxon>Eukaryota</taxon>
        <taxon>Viridiplantae</taxon>
        <taxon>Streptophyta</taxon>
        <taxon>Embryophyta</taxon>
        <taxon>Tracheophyta</taxon>
        <taxon>Spermatophyta</taxon>
        <taxon>Magnoliopsida</taxon>
        <taxon>eudicotyledons</taxon>
        <taxon>Gunneridae</taxon>
        <taxon>Pentapetalae</taxon>
        <taxon>Caryophyllales</taxon>
        <taxon>Chenopodiaceae</taxon>
        <taxon>Chenopodioideae</taxon>
        <taxon>Anserineae</taxon>
        <taxon>Spinacia</taxon>
    </lineage>
</organism>
<dbReference type="Proteomes" id="UP000813463">
    <property type="component" value="Chromosome 1"/>
</dbReference>
<proteinExistence type="predicted"/>
<dbReference type="AlphaFoldDB" id="A0A9R0IRL9"/>
<dbReference type="KEGG" id="soe:110793691"/>
<name>A0A9R0IRL9_SPIOL</name>
<gene>
    <name evidence="3" type="primary">LOC110793691</name>
</gene>
<feature type="compositionally biased region" description="Basic and acidic residues" evidence="1">
    <location>
        <begin position="353"/>
        <end position="364"/>
    </location>
</feature>
<evidence type="ECO:0000313" key="2">
    <source>
        <dbReference type="Proteomes" id="UP000813463"/>
    </source>
</evidence>
<evidence type="ECO:0000256" key="1">
    <source>
        <dbReference type="SAM" id="MobiDB-lite"/>
    </source>
</evidence>
<feature type="region of interest" description="Disordered" evidence="1">
    <location>
        <begin position="95"/>
        <end position="127"/>
    </location>
</feature>
<dbReference type="GeneID" id="110793691"/>